<dbReference type="InterPro" id="IPR006056">
    <property type="entry name" value="RidA"/>
</dbReference>
<dbReference type="PANTHER" id="PTHR11803:SF58">
    <property type="entry name" value="PROTEIN HMF1-RELATED"/>
    <property type="match status" value="1"/>
</dbReference>
<accession>A0A5B8YGE1</accession>
<name>A0A4Y6Q2G2_PERCE</name>
<dbReference type="InterPro" id="IPR006175">
    <property type="entry name" value="YjgF/YER057c/UK114"/>
</dbReference>
<proteinExistence type="inferred from homology"/>
<sequence length="140" mass="15290">MTTKVIVETDKAPKAIGPYSQAVGFNGLLFCSGQIAIDPETDEIIDGGVEAQTARVMANLSAVLDARGLDFSHVIRTTIYLKNMTDFDKVNDIYGRFFDSNPPARATVEVSRLPKDVLVEIDMIAAVPEPKKEQGDDTEE</sequence>
<dbReference type="GO" id="GO:0019239">
    <property type="term" value="F:deaminase activity"/>
    <property type="evidence" value="ECO:0007669"/>
    <property type="project" value="TreeGrafter"/>
</dbReference>
<dbReference type="FunFam" id="3.30.1330.40:FF:000001">
    <property type="entry name" value="L-PSP family endoribonuclease"/>
    <property type="match status" value="1"/>
</dbReference>
<dbReference type="NCBIfam" id="TIGR00004">
    <property type="entry name" value="Rid family detoxifying hydrolase"/>
    <property type="match status" value="1"/>
</dbReference>
<dbReference type="SUPFAM" id="SSF55298">
    <property type="entry name" value="YjgF-like"/>
    <property type="match status" value="1"/>
</dbReference>
<dbReference type="InterPro" id="IPR019897">
    <property type="entry name" value="RidA_CS"/>
</dbReference>
<dbReference type="RefSeq" id="WP_141200629.1">
    <property type="nucleotide sequence ID" value="NZ_CP041186.1"/>
</dbReference>
<dbReference type="EMBL" id="CP041186">
    <property type="protein sequence ID" value="QDG54185.1"/>
    <property type="molecule type" value="Genomic_DNA"/>
</dbReference>
<dbReference type="PANTHER" id="PTHR11803">
    <property type="entry name" value="2-IMINOBUTANOATE/2-IMINOPROPANOATE DEAMINASE RIDA"/>
    <property type="match status" value="1"/>
</dbReference>
<dbReference type="GO" id="GO:0005829">
    <property type="term" value="C:cytosol"/>
    <property type="evidence" value="ECO:0007669"/>
    <property type="project" value="TreeGrafter"/>
</dbReference>
<comment type="similarity">
    <text evidence="1">Belongs to the RutC family.</text>
</comment>
<evidence type="ECO:0000313" key="3">
    <source>
        <dbReference type="Proteomes" id="UP000315995"/>
    </source>
</evidence>
<dbReference type="InterPro" id="IPR035959">
    <property type="entry name" value="RutC-like_sf"/>
</dbReference>
<dbReference type="Gene3D" id="3.30.1330.40">
    <property type="entry name" value="RutC-like"/>
    <property type="match status" value="1"/>
</dbReference>
<dbReference type="PROSITE" id="PS01094">
    <property type="entry name" value="UPF0076"/>
    <property type="match status" value="1"/>
</dbReference>
<dbReference type="AlphaFoldDB" id="A0A4Y6Q2G2"/>
<evidence type="ECO:0000256" key="1">
    <source>
        <dbReference type="ARBA" id="ARBA00010552"/>
    </source>
</evidence>
<keyword evidence="3" id="KW-1185">Reference proteome</keyword>
<dbReference type="Proteomes" id="UP000315995">
    <property type="component" value="Chromosome"/>
</dbReference>
<accession>A0A4Y6Q2G2</accession>
<evidence type="ECO:0000313" key="2">
    <source>
        <dbReference type="EMBL" id="QDG54185.1"/>
    </source>
</evidence>
<protein>
    <submittedName>
        <fullName evidence="2">RidA family protein</fullName>
    </submittedName>
</protein>
<organism evidence="2 3">
    <name type="scientific">Persicimonas caeni</name>
    <dbReference type="NCBI Taxonomy" id="2292766"/>
    <lineage>
        <taxon>Bacteria</taxon>
        <taxon>Deltaproteobacteria</taxon>
        <taxon>Bradymonadales</taxon>
        <taxon>Bradymonadaceae</taxon>
        <taxon>Persicimonas</taxon>
    </lineage>
</organism>
<dbReference type="Pfam" id="PF01042">
    <property type="entry name" value="Ribonuc_L-PSP"/>
    <property type="match status" value="1"/>
</dbReference>
<reference evidence="2 3" key="1">
    <citation type="submission" date="2019-06" db="EMBL/GenBank/DDBJ databases">
        <title>Persicimonas caeni gen. nov., sp. nov., a predatory bacterium isolated from solar saltern.</title>
        <authorList>
            <person name="Wang S."/>
        </authorList>
    </citation>
    <scope>NUCLEOTIDE SEQUENCE [LARGE SCALE GENOMIC DNA]</scope>
    <source>
        <strain evidence="2 3">YN101</strain>
    </source>
</reference>
<gene>
    <name evidence="2" type="ORF">FIV42_26615</name>
</gene>
<dbReference type="OrthoDB" id="9808943at2"/>
<dbReference type="CDD" id="cd00448">
    <property type="entry name" value="YjgF_YER057c_UK114_family"/>
    <property type="match status" value="1"/>
</dbReference>